<organism evidence="1 2">
    <name type="scientific">Sphaerotilus natans subsp. natans DSM 6575</name>
    <dbReference type="NCBI Taxonomy" id="1286631"/>
    <lineage>
        <taxon>Bacteria</taxon>
        <taxon>Pseudomonadati</taxon>
        <taxon>Pseudomonadota</taxon>
        <taxon>Betaproteobacteria</taxon>
        <taxon>Burkholderiales</taxon>
        <taxon>Sphaerotilaceae</taxon>
        <taxon>Sphaerotilus</taxon>
    </lineage>
</organism>
<dbReference type="AlphaFoldDB" id="A0A059KKW5"/>
<sequence length="210" mass="22332">MEPTVAERMPELVTYAAVLTPEQEWRADHADVAAWLDAAAEDNQFAASLRAGLARYGSLTERQVAAARSAMQRQASPAPDRSAPIDVSRIEAAFESARSAGLIRLRMTLGEGIKFSPAGENSRNAGGLYVKSSDGTYLGKVLGGKFSASRDCSDEQREEVIRVASNPAEEARAYGMRTGRCSICGLQLTDPASIDAGIGPICAEKFGFSA</sequence>
<protein>
    <submittedName>
        <fullName evidence="1">Uncharacterized protein</fullName>
    </submittedName>
</protein>
<proteinExistence type="predicted"/>
<dbReference type="EMBL" id="AZRA01000061">
    <property type="protein sequence ID" value="KDB52000.1"/>
    <property type="molecule type" value="Genomic_DNA"/>
</dbReference>
<comment type="caution">
    <text evidence="1">The sequence shown here is derived from an EMBL/GenBank/DDBJ whole genome shotgun (WGS) entry which is preliminary data.</text>
</comment>
<dbReference type="STRING" id="34103.SAMN05421778_101303"/>
<reference evidence="1 2" key="1">
    <citation type="journal article" date="2014" name="FEMS Microbiol. Ecol.">
        <title>Sphaerotilus natans encrusted with nanoball-shaped Fe(III) oxide minerals formed by nitrate-reducing mixotrophic Fe(II) oxidation.</title>
        <authorList>
            <person name="Park S."/>
            <person name="Kim D.H."/>
            <person name="Lee J.H."/>
            <person name="Hur H.G."/>
        </authorList>
    </citation>
    <scope>NUCLEOTIDE SEQUENCE [LARGE SCALE GENOMIC DNA]</scope>
    <source>
        <strain evidence="1 2">DSM 6575</strain>
    </source>
</reference>
<dbReference type="Proteomes" id="UP000026714">
    <property type="component" value="Unassembled WGS sequence"/>
</dbReference>
<keyword evidence="2" id="KW-1185">Reference proteome</keyword>
<dbReference type="InterPro" id="IPR046053">
    <property type="entry name" value="DUF6011"/>
</dbReference>
<name>A0A059KKW5_9BURK</name>
<evidence type="ECO:0000313" key="1">
    <source>
        <dbReference type="EMBL" id="KDB52000.1"/>
    </source>
</evidence>
<evidence type="ECO:0000313" key="2">
    <source>
        <dbReference type="Proteomes" id="UP000026714"/>
    </source>
</evidence>
<dbReference type="Pfam" id="PF19474">
    <property type="entry name" value="DUF6011"/>
    <property type="match status" value="1"/>
</dbReference>
<accession>A0A059KKW5</accession>
<gene>
    <name evidence="1" type="ORF">X805_23700</name>
</gene>